<feature type="transmembrane region" description="Helical" evidence="6">
    <location>
        <begin position="378"/>
        <end position="403"/>
    </location>
</feature>
<evidence type="ECO:0000313" key="8">
    <source>
        <dbReference type="Proteomes" id="UP001597459"/>
    </source>
</evidence>
<dbReference type="Gene3D" id="1.20.1250.20">
    <property type="entry name" value="MFS general substrate transporter like domains"/>
    <property type="match status" value="1"/>
</dbReference>
<feature type="transmembrane region" description="Helical" evidence="6">
    <location>
        <begin position="97"/>
        <end position="119"/>
    </location>
</feature>
<comment type="caution">
    <text evidence="7">The sequence shown here is derived from an EMBL/GenBank/DDBJ whole genome shotgun (WGS) entry which is preliminary data.</text>
</comment>
<keyword evidence="8" id="KW-1185">Reference proteome</keyword>
<dbReference type="SUPFAM" id="SSF103473">
    <property type="entry name" value="MFS general substrate transporter"/>
    <property type="match status" value="1"/>
</dbReference>
<feature type="transmembrane region" description="Helical" evidence="6">
    <location>
        <begin position="300"/>
        <end position="323"/>
    </location>
</feature>
<evidence type="ECO:0000313" key="7">
    <source>
        <dbReference type="EMBL" id="MFD2591759.1"/>
    </source>
</evidence>
<keyword evidence="4 6" id="KW-1133">Transmembrane helix</keyword>
<feature type="transmembrane region" description="Helical" evidence="6">
    <location>
        <begin position="165"/>
        <end position="187"/>
    </location>
</feature>
<dbReference type="PANTHER" id="PTHR23513:SF6">
    <property type="entry name" value="MAJOR FACILITATOR SUPERFAMILY ASSOCIATED DOMAIN-CONTAINING PROTEIN"/>
    <property type="match status" value="1"/>
</dbReference>
<keyword evidence="3 6" id="KW-0812">Transmembrane</keyword>
<feature type="transmembrane region" description="Helical" evidence="6">
    <location>
        <begin position="7"/>
        <end position="30"/>
    </location>
</feature>
<proteinExistence type="predicted"/>
<feature type="transmembrane region" description="Helical" evidence="6">
    <location>
        <begin position="245"/>
        <end position="265"/>
    </location>
</feature>
<evidence type="ECO:0000256" key="5">
    <source>
        <dbReference type="ARBA" id="ARBA00023136"/>
    </source>
</evidence>
<feature type="transmembrane region" description="Helical" evidence="6">
    <location>
        <begin position="71"/>
        <end position="91"/>
    </location>
</feature>
<evidence type="ECO:0000256" key="4">
    <source>
        <dbReference type="ARBA" id="ARBA00022989"/>
    </source>
</evidence>
<organism evidence="7 8">
    <name type="scientific">Aquimarina hainanensis</name>
    <dbReference type="NCBI Taxonomy" id="1578017"/>
    <lineage>
        <taxon>Bacteria</taxon>
        <taxon>Pseudomonadati</taxon>
        <taxon>Bacteroidota</taxon>
        <taxon>Flavobacteriia</taxon>
        <taxon>Flavobacteriales</taxon>
        <taxon>Flavobacteriaceae</taxon>
        <taxon>Aquimarina</taxon>
    </lineage>
</organism>
<evidence type="ECO:0000256" key="2">
    <source>
        <dbReference type="ARBA" id="ARBA00022475"/>
    </source>
</evidence>
<evidence type="ECO:0000256" key="3">
    <source>
        <dbReference type="ARBA" id="ARBA00022692"/>
    </source>
</evidence>
<keyword evidence="2" id="KW-1003">Cell membrane</keyword>
<name>A0ABW5NC68_9FLAO</name>
<keyword evidence="5 6" id="KW-0472">Membrane</keyword>
<evidence type="ECO:0000256" key="6">
    <source>
        <dbReference type="SAM" id="Phobius"/>
    </source>
</evidence>
<evidence type="ECO:0000256" key="1">
    <source>
        <dbReference type="ARBA" id="ARBA00004651"/>
    </source>
</evidence>
<reference evidence="8" key="1">
    <citation type="journal article" date="2019" name="Int. J. Syst. Evol. Microbiol.">
        <title>The Global Catalogue of Microorganisms (GCM) 10K type strain sequencing project: providing services to taxonomists for standard genome sequencing and annotation.</title>
        <authorList>
            <consortium name="The Broad Institute Genomics Platform"/>
            <consortium name="The Broad Institute Genome Sequencing Center for Infectious Disease"/>
            <person name="Wu L."/>
            <person name="Ma J."/>
        </authorList>
    </citation>
    <scope>NUCLEOTIDE SEQUENCE [LARGE SCALE GENOMIC DNA]</scope>
    <source>
        <strain evidence="8">KCTC 42423</strain>
    </source>
</reference>
<feature type="transmembrane region" description="Helical" evidence="6">
    <location>
        <begin position="42"/>
        <end position="62"/>
    </location>
</feature>
<dbReference type="PANTHER" id="PTHR23513">
    <property type="entry name" value="INTEGRAL MEMBRANE EFFLUX PROTEIN-RELATED"/>
    <property type="match status" value="1"/>
</dbReference>
<dbReference type="Proteomes" id="UP001597459">
    <property type="component" value="Unassembled WGS sequence"/>
</dbReference>
<dbReference type="CDD" id="cd06173">
    <property type="entry name" value="MFS_MefA_like"/>
    <property type="match status" value="1"/>
</dbReference>
<sequence length="423" mass="46744">MKKYITYLSLLMFSLMGTDLTDFALSIWILDQPDGSISLYSFVWFCEAAPAVFLAPVIGSLIDRWNKKKMIIYGQLVAGIGSMILMTLHYLGQLHPWHIMIVAGVGSIASTFVFQAFYVSTKALVPKDQLVRAQGLSSTLNATIQMGLPIVAPILYKLIGMSNIFLFDGITFFTSVIAFSILSFVVVEISSEKFSMKNDYKVVKEFIKQQKGFLYLYSFFFLINFLVGLITVLFTPLILDFSNEYVLGLVLACVGVGSLIGGGAMASKKTFNNPIQIIIWANVFVGLILISFFIQVNPWILGIGGMMILALISVSAIVNEAFFQTVVPTKILGRLTGFSGFFIGTAAPLSFLLSGFVVDQLNHFFKANTIDFMNHFPGTSITTSIVVVFVIAGSLLTILSLIYRRNPNLKKLDALYKIALEKK</sequence>
<accession>A0ABW5NC68</accession>
<feature type="transmembrane region" description="Helical" evidence="6">
    <location>
        <begin position="140"/>
        <end position="159"/>
    </location>
</feature>
<dbReference type="RefSeq" id="WP_378253470.1">
    <property type="nucleotide sequence ID" value="NZ_JBHSJV010000001.1"/>
</dbReference>
<dbReference type="Pfam" id="PF07690">
    <property type="entry name" value="MFS_1"/>
    <property type="match status" value="1"/>
</dbReference>
<comment type="subcellular location">
    <subcellularLocation>
        <location evidence="1">Cell membrane</location>
        <topology evidence="1">Multi-pass membrane protein</topology>
    </subcellularLocation>
</comment>
<dbReference type="EMBL" id="JBHULX010000022">
    <property type="protein sequence ID" value="MFD2591759.1"/>
    <property type="molecule type" value="Genomic_DNA"/>
</dbReference>
<protein>
    <submittedName>
        <fullName evidence="7">MFS transporter</fullName>
    </submittedName>
</protein>
<gene>
    <name evidence="7" type="ORF">ACFSTE_13045</name>
</gene>
<feature type="transmembrane region" description="Helical" evidence="6">
    <location>
        <begin position="335"/>
        <end position="358"/>
    </location>
</feature>
<feature type="transmembrane region" description="Helical" evidence="6">
    <location>
        <begin position="214"/>
        <end position="239"/>
    </location>
</feature>
<dbReference type="InterPro" id="IPR036259">
    <property type="entry name" value="MFS_trans_sf"/>
</dbReference>
<dbReference type="InterPro" id="IPR011701">
    <property type="entry name" value="MFS"/>
</dbReference>
<feature type="transmembrane region" description="Helical" evidence="6">
    <location>
        <begin position="277"/>
        <end position="294"/>
    </location>
</feature>